<dbReference type="AlphaFoldDB" id="A0A838ZEH0"/>
<accession>A0A838ZEH0</accession>
<dbReference type="Pfam" id="PF18962">
    <property type="entry name" value="Por_Secre_tail"/>
    <property type="match status" value="1"/>
</dbReference>
<dbReference type="EMBL" id="JACEUX010000001">
    <property type="protein sequence ID" value="MBA5245830.1"/>
    <property type="molecule type" value="Genomic_DNA"/>
</dbReference>
<dbReference type="RefSeq" id="WP_181885946.1">
    <property type="nucleotide sequence ID" value="NZ_JACEUX010000001.1"/>
</dbReference>
<organism evidence="4 5">
    <name type="scientific">Marnyiella aurantia</name>
    <dbReference type="NCBI Taxonomy" id="2758037"/>
    <lineage>
        <taxon>Bacteria</taxon>
        <taxon>Pseudomonadati</taxon>
        <taxon>Bacteroidota</taxon>
        <taxon>Flavobacteriia</taxon>
        <taxon>Flavobacteriales</taxon>
        <taxon>Weeksellaceae</taxon>
        <taxon>Marnyiella</taxon>
    </lineage>
</organism>
<proteinExistence type="predicted"/>
<keyword evidence="1 2" id="KW-0732">Signal</keyword>
<dbReference type="InterPro" id="IPR026444">
    <property type="entry name" value="Secre_tail"/>
</dbReference>
<evidence type="ECO:0000256" key="2">
    <source>
        <dbReference type="SAM" id="SignalP"/>
    </source>
</evidence>
<sequence length="485" mass="51313">MKRISLLLTICLSLILNAQFTSPGTGITYTLTSLSAAAPTVLTNNGTSYTMTANVTIAGGDTLLMDENTTLTINPGIKLTVTGTYNTTATNLIITSGTPTSVFNGIQFDAGSTVAMRNTTLEYGGGIRVSTGNFLMDNCIVRDFKAGLVTSGTMSFSTGSPVVQNSQFLTNDYPAFSSAANATVSAVFQNNYLFGNSKLNTNRPQINMGPGGTDSIKIVNNTILGNRALTMVGGISASALIGGTNRIKIINNTIKDNRYGITVAGSSSAGIIKGNIIEDNDSQNLPNSGGSGISLTATTDQLYITQNQIRRNLWGITLLSNASVNLGSDTPGNVNPGLNIFKDNGNGGNTYALFNNTPNTIQAKFNCWRETELSTDMMVESVISHQADDPALGPVIYSPFNCAVLKVSETQAVKTSLYPNPSDGNFVFESAAAGNMNITDLSGRLIHSAVVQKGKNSYRLNIPAGVYMMVFISDGQKFSHKIIIR</sequence>
<name>A0A838ZEH0_9FLAO</name>
<dbReference type="NCBIfam" id="TIGR03804">
    <property type="entry name" value="para_beta_helix"/>
    <property type="match status" value="1"/>
</dbReference>
<dbReference type="InterPro" id="IPR022441">
    <property type="entry name" value="Para_beta_helix_rpt-2"/>
</dbReference>
<feature type="signal peptide" evidence="2">
    <location>
        <begin position="1"/>
        <end position="18"/>
    </location>
</feature>
<dbReference type="SMART" id="SM00710">
    <property type="entry name" value="PbH1"/>
    <property type="match status" value="5"/>
</dbReference>
<dbReference type="Gene3D" id="2.160.20.10">
    <property type="entry name" value="Single-stranded right-handed beta-helix, Pectin lyase-like"/>
    <property type="match status" value="1"/>
</dbReference>
<dbReference type="NCBIfam" id="TIGR04183">
    <property type="entry name" value="Por_Secre_tail"/>
    <property type="match status" value="1"/>
</dbReference>
<feature type="domain" description="Secretion system C-terminal sorting" evidence="3">
    <location>
        <begin position="417"/>
        <end position="484"/>
    </location>
</feature>
<dbReference type="SUPFAM" id="SSF51126">
    <property type="entry name" value="Pectin lyase-like"/>
    <property type="match status" value="1"/>
</dbReference>
<evidence type="ECO:0000313" key="4">
    <source>
        <dbReference type="EMBL" id="MBA5245830.1"/>
    </source>
</evidence>
<dbReference type="InterPro" id="IPR012334">
    <property type="entry name" value="Pectin_lyas_fold"/>
</dbReference>
<feature type="chain" id="PRO_5032290493" evidence="2">
    <location>
        <begin position="19"/>
        <end position="485"/>
    </location>
</feature>
<gene>
    <name evidence="4" type="ORF">H2507_01480</name>
</gene>
<evidence type="ECO:0000259" key="3">
    <source>
        <dbReference type="Pfam" id="PF18962"/>
    </source>
</evidence>
<keyword evidence="5" id="KW-1185">Reference proteome</keyword>
<comment type="caution">
    <text evidence="4">The sequence shown here is derived from an EMBL/GenBank/DDBJ whole genome shotgun (WGS) entry which is preliminary data.</text>
</comment>
<dbReference type="Proteomes" id="UP000539710">
    <property type="component" value="Unassembled WGS sequence"/>
</dbReference>
<dbReference type="InterPro" id="IPR011050">
    <property type="entry name" value="Pectin_lyase_fold/virulence"/>
</dbReference>
<evidence type="ECO:0000313" key="5">
    <source>
        <dbReference type="Proteomes" id="UP000539710"/>
    </source>
</evidence>
<protein>
    <submittedName>
        <fullName evidence="4">T9SS type A sorting domain-containing protein</fullName>
    </submittedName>
</protein>
<dbReference type="InterPro" id="IPR006626">
    <property type="entry name" value="PbH1"/>
</dbReference>
<reference evidence="5" key="1">
    <citation type="submission" date="2020-07" db="EMBL/GenBank/DDBJ databases">
        <title>Flavobacterium sp. xlx-214.</title>
        <authorList>
            <person name="Yang C."/>
        </authorList>
    </citation>
    <scope>NUCLEOTIDE SEQUENCE [LARGE SCALE GENOMIC DNA]</scope>
    <source>
        <strain evidence="5">CX-624</strain>
    </source>
</reference>
<evidence type="ECO:0000256" key="1">
    <source>
        <dbReference type="ARBA" id="ARBA00022729"/>
    </source>
</evidence>